<dbReference type="AlphaFoldDB" id="A0A8S9G720"/>
<feature type="compositionally biased region" description="Basic residues" evidence="2">
    <location>
        <begin position="1"/>
        <end position="27"/>
    </location>
</feature>
<evidence type="ECO:0000313" key="3">
    <source>
        <dbReference type="EMBL" id="KAF2541421.1"/>
    </source>
</evidence>
<comment type="caution">
    <text evidence="3">The sequence shown here is derived from an EMBL/GenBank/DDBJ whole genome shotgun (WGS) entry which is preliminary data.</text>
</comment>
<feature type="region of interest" description="Disordered" evidence="2">
    <location>
        <begin position="1"/>
        <end position="96"/>
    </location>
</feature>
<feature type="compositionally biased region" description="Basic and acidic residues" evidence="2">
    <location>
        <begin position="28"/>
        <end position="40"/>
    </location>
</feature>
<protein>
    <submittedName>
        <fullName evidence="3">Uncharacterized protein</fullName>
    </submittedName>
</protein>
<dbReference type="EMBL" id="QGKW02002005">
    <property type="protein sequence ID" value="KAF2541421.1"/>
    <property type="molecule type" value="Genomic_DNA"/>
</dbReference>
<keyword evidence="1" id="KW-0175">Coiled coil</keyword>
<organism evidence="3 4">
    <name type="scientific">Brassica cretica</name>
    <name type="common">Mustard</name>
    <dbReference type="NCBI Taxonomy" id="69181"/>
    <lineage>
        <taxon>Eukaryota</taxon>
        <taxon>Viridiplantae</taxon>
        <taxon>Streptophyta</taxon>
        <taxon>Embryophyta</taxon>
        <taxon>Tracheophyta</taxon>
        <taxon>Spermatophyta</taxon>
        <taxon>Magnoliopsida</taxon>
        <taxon>eudicotyledons</taxon>
        <taxon>Gunneridae</taxon>
        <taxon>Pentapetalae</taxon>
        <taxon>rosids</taxon>
        <taxon>malvids</taxon>
        <taxon>Brassicales</taxon>
        <taxon>Brassicaceae</taxon>
        <taxon>Brassiceae</taxon>
        <taxon>Brassica</taxon>
    </lineage>
</organism>
<evidence type="ECO:0000256" key="2">
    <source>
        <dbReference type="SAM" id="MobiDB-lite"/>
    </source>
</evidence>
<sequence length="485" mass="53648">MMTSRLNKRRGMFKKKNFSPKRRFLRLRSREKGTTRKELAKGGGEFETSLNAARPDGSEEDSEGSPLLIRSRNDKVGDEVRSPALASPRERTPVPIGEGAIQIGTSSRGTAVLRRVPGANFLDKVDFHYEGPTPLVYFPAKCGEFLCQLRGRAKPLPAVKDLIFGRSSTMNIVIDKYDIAKKEEASTRKLNESRADLEKINGMVGRIIARRNELKNELEASRGVIRKLERKNAELEGERVSLAATHEREMRRLRDSRVLEVTRERGRVEAEMAAKANYRFAKIRSREERRAPYDAAQFLHSQAFGTRKCLEVLKGAGNDIPQATIEISQLSPLVLESQFVDARILAGLDPYGSNAGLIDPEIAANLRAPSTRLIDPIGKQGEDPTPPVENPSTAPEEEALSQGTRVAGSNAPVFVLSDTSAEGRDTPPPEQSRRDNEETGETPEEAGPEVLPRPNEAHISPAARESSVRASELSALNDRESDREN</sequence>
<evidence type="ECO:0000256" key="1">
    <source>
        <dbReference type="SAM" id="Coils"/>
    </source>
</evidence>
<evidence type="ECO:0000313" key="4">
    <source>
        <dbReference type="Proteomes" id="UP000712281"/>
    </source>
</evidence>
<feature type="region of interest" description="Disordered" evidence="2">
    <location>
        <begin position="374"/>
        <end position="485"/>
    </location>
</feature>
<feature type="compositionally biased region" description="Basic and acidic residues" evidence="2">
    <location>
        <begin position="71"/>
        <end position="81"/>
    </location>
</feature>
<reference evidence="3" key="1">
    <citation type="submission" date="2019-12" db="EMBL/GenBank/DDBJ databases">
        <title>Genome sequencing and annotation of Brassica cretica.</title>
        <authorList>
            <person name="Studholme D.J."/>
            <person name="Sarris P.F."/>
        </authorList>
    </citation>
    <scope>NUCLEOTIDE SEQUENCE</scope>
    <source>
        <strain evidence="3">PFS-001/15</strain>
        <tissue evidence="3">Leaf</tissue>
    </source>
</reference>
<proteinExistence type="predicted"/>
<feature type="compositionally biased region" description="Basic and acidic residues" evidence="2">
    <location>
        <begin position="421"/>
        <end position="437"/>
    </location>
</feature>
<name>A0A8S9G720_BRACR</name>
<feature type="coiled-coil region" evidence="1">
    <location>
        <begin position="211"/>
        <end position="245"/>
    </location>
</feature>
<dbReference type="Proteomes" id="UP000712281">
    <property type="component" value="Unassembled WGS sequence"/>
</dbReference>
<feature type="compositionally biased region" description="Acidic residues" evidence="2">
    <location>
        <begin position="438"/>
        <end position="447"/>
    </location>
</feature>
<gene>
    <name evidence="3" type="ORF">F2Q68_00030811</name>
</gene>
<accession>A0A8S9G720</accession>